<keyword evidence="3" id="KW-0472">Membrane</keyword>
<name>A0A8K1FXV4_9PASS</name>
<protein>
    <submittedName>
        <fullName evidence="4">Uncharacterized protein</fullName>
    </submittedName>
</protein>
<dbReference type="PROSITE" id="PS51257">
    <property type="entry name" value="PROKAR_LIPOPROTEIN"/>
    <property type="match status" value="1"/>
</dbReference>
<evidence type="ECO:0000313" key="5">
    <source>
        <dbReference type="Proteomes" id="UP000796761"/>
    </source>
</evidence>
<dbReference type="GO" id="GO:0015386">
    <property type="term" value="F:potassium:proton antiporter activity"/>
    <property type="evidence" value="ECO:0007669"/>
    <property type="project" value="TreeGrafter"/>
</dbReference>
<evidence type="ECO:0000313" key="4">
    <source>
        <dbReference type="EMBL" id="TRZ07075.1"/>
    </source>
</evidence>
<dbReference type="OrthoDB" id="9909069at2759"/>
<dbReference type="GO" id="GO:0051453">
    <property type="term" value="P:regulation of intracellular pH"/>
    <property type="evidence" value="ECO:0007669"/>
    <property type="project" value="TreeGrafter"/>
</dbReference>
<dbReference type="GO" id="GO:0015385">
    <property type="term" value="F:sodium:proton antiporter activity"/>
    <property type="evidence" value="ECO:0007669"/>
    <property type="project" value="InterPro"/>
</dbReference>
<sequence length="168" mass="19647">MGRAGRENHIVSFPLFIFHFLSIISCAMGMKRYVEANISLKSHTTVKYFMKMWSSEKLFIAATTVDILFTVFIQGMTIRPLIDLLAVKRKRESAPTMGEQIHIQFLDHLLAGIEDISGHWGQYYWKDKLEYFNSKYLQKILLREYNQSKSSIVLLYEKLEHKHAIELA</sequence>
<dbReference type="EMBL" id="SWJQ01001986">
    <property type="protein sequence ID" value="TRZ07075.1"/>
    <property type="molecule type" value="Genomic_DNA"/>
</dbReference>
<keyword evidence="5" id="KW-1185">Reference proteome</keyword>
<comment type="caution">
    <text evidence="4">The sequence shown here is derived from an EMBL/GenBank/DDBJ whole genome shotgun (WGS) entry which is preliminary data.</text>
</comment>
<dbReference type="InterPro" id="IPR018422">
    <property type="entry name" value="Cation/H_exchanger_CPA1"/>
</dbReference>
<keyword evidence="3" id="KW-0812">Transmembrane</keyword>
<feature type="transmembrane region" description="Helical" evidence="3">
    <location>
        <begin position="12"/>
        <end position="30"/>
    </location>
</feature>
<keyword evidence="3" id="KW-1133">Transmembrane helix</keyword>
<keyword evidence="2" id="KW-0406">Ion transport</keyword>
<proteinExistence type="predicted"/>
<dbReference type="GO" id="GO:0005886">
    <property type="term" value="C:plasma membrane"/>
    <property type="evidence" value="ECO:0007669"/>
    <property type="project" value="TreeGrafter"/>
</dbReference>
<reference evidence="4" key="1">
    <citation type="submission" date="2019-04" db="EMBL/GenBank/DDBJ databases">
        <title>Genome assembly of Zosterops borbonicus 15179.</title>
        <authorList>
            <person name="Leroy T."/>
            <person name="Anselmetti Y."/>
            <person name="Tilak M.-K."/>
            <person name="Nabholz B."/>
        </authorList>
    </citation>
    <scope>NUCLEOTIDE SEQUENCE</scope>
    <source>
        <strain evidence="4">HGM_15179</strain>
        <tissue evidence="4">Muscle</tissue>
    </source>
</reference>
<dbReference type="Proteomes" id="UP000796761">
    <property type="component" value="Unassembled WGS sequence"/>
</dbReference>
<feature type="transmembrane region" description="Helical" evidence="3">
    <location>
        <begin position="58"/>
        <end position="82"/>
    </location>
</feature>
<keyword evidence="1" id="KW-0813">Transport</keyword>
<dbReference type="GO" id="GO:0098719">
    <property type="term" value="P:sodium ion import across plasma membrane"/>
    <property type="evidence" value="ECO:0007669"/>
    <property type="project" value="TreeGrafter"/>
</dbReference>
<dbReference type="Gene3D" id="6.10.250.1040">
    <property type="match status" value="1"/>
</dbReference>
<dbReference type="AlphaFoldDB" id="A0A8K1FXV4"/>
<evidence type="ECO:0000256" key="2">
    <source>
        <dbReference type="ARBA" id="ARBA00023065"/>
    </source>
</evidence>
<accession>A0A8K1FXV4</accession>
<gene>
    <name evidence="4" type="ORF">HGM15179_020033</name>
</gene>
<evidence type="ECO:0000256" key="1">
    <source>
        <dbReference type="ARBA" id="ARBA00022448"/>
    </source>
</evidence>
<organism evidence="4 5">
    <name type="scientific">Zosterops borbonicus</name>
    <dbReference type="NCBI Taxonomy" id="364589"/>
    <lineage>
        <taxon>Eukaryota</taxon>
        <taxon>Metazoa</taxon>
        <taxon>Chordata</taxon>
        <taxon>Craniata</taxon>
        <taxon>Vertebrata</taxon>
        <taxon>Euteleostomi</taxon>
        <taxon>Archelosauria</taxon>
        <taxon>Archosauria</taxon>
        <taxon>Dinosauria</taxon>
        <taxon>Saurischia</taxon>
        <taxon>Theropoda</taxon>
        <taxon>Coelurosauria</taxon>
        <taxon>Aves</taxon>
        <taxon>Neognathae</taxon>
        <taxon>Neoaves</taxon>
        <taxon>Telluraves</taxon>
        <taxon>Australaves</taxon>
        <taxon>Passeriformes</taxon>
        <taxon>Sylvioidea</taxon>
        <taxon>Zosteropidae</taxon>
        <taxon>Zosterops</taxon>
    </lineage>
</organism>
<dbReference type="PANTHER" id="PTHR10110">
    <property type="entry name" value="SODIUM/HYDROGEN EXCHANGER"/>
    <property type="match status" value="1"/>
</dbReference>
<evidence type="ECO:0000256" key="3">
    <source>
        <dbReference type="SAM" id="Phobius"/>
    </source>
</evidence>
<dbReference type="PANTHER" id="PTHR10110:SF99">
    <property type="entry name" value="SODIUM_HYDROGEN EXCHANGER"/>
    <property type="match status" value="1"/>
</dbReference>